<sequence>MIFAGPVGPFVANGPGSPWAALPMPGAEQEAFDAQQALPAPPPGVGSHQHQLGVEPKECVNCGSNTTPLWRKDGTGLYLCNACGIYCKTNGVSRPPAQRVKPKASMPPAGGRRNGARCANCGTTTTTLWRRNNNGEPVCNACGLYYKLHGVNRPMSMKKEGIQTRKRKPKNHSSVNNHHGLSNAIHKQEIKSSLLVESKVQLNTYTNESVNPGSEEHYVVTSNSLSATQISVTLPSYGAPHTPISSPSAAMLNRQTTLTLPPVEAVSDRCSTDLGTVITSTTAAHPSDSIS</sequence>
<dbReference type="Proteomes" id="UP001239111">
    <property type="component" value="Chromosome 1"/>
</dbReference>
<evidence type="ECO:0000313" key="2">
    <source>
        <dbReference type="Proteomes" id="UP001239111"/>
    </source>
</evidence>
<protein>
    <submittedName>
        <fullName evidence="1">Uncharacterized protein</fullName>
    </submittedName>
</protein>
<dbReference type="EMBL" id="CM056741">
    <property type="protein sequence ID" value="KAJ8686147.1"/>
    <property type="molecule type" value="Genomic_DNA"/>
</dbReference>
<reference evidence="1" key="1">
    <citation type="submission" date="2023-04" db="EMBL/GenBank/DDBJ databases">
        <title>A chromosome-level genome assembly of the parasitoid wasp Eretmocerus hayati.</title>
        <authorList>
            <person name="Zhong Y."/>
            <person name="Liu S."/>
            <person name="Liu Y."/>
        </authorList>
    </citation>
    <scope>NUCLEOTIDE SEQUENCE</scope>
    <source>
        <strain evidence="1">ZJU_SS_LIU_2023</strain>
    </source>
</reference>
<evidence type="ECO:0000313" key="1">
    <source>
        <dbReference type="EMBL" id="KAJ8686147.1"/>
    </source>
</evidence>
<proteinExistence type="predicted"/>
<comment type="caution">
    <text evidence="1">The sequence shown here is derived from an EMBL/GenBank/DDBJ whole genome shotgun (WGS) entry which is preliminary data.</text>
</comment>
<organism evidence="1 2">
    <name type="scientific">Eretmocerus hayati</name>
    <dbReference type="NCBI Taxonomy" id="131215"/>
    <lineage>
        <taxon>Eukaryota</taxon>
        <taxon>Metazoa</taxon>
        <taxon>Ecdysozoa</taxon>
        <taxon>Arthropoda</taxon>
        <taxon>Hexapoda</taxon>
        <taxon>Insecta</taxon>
        <taxon>Pterygota</taxon>
        <taxon>Neoptera</taxon>
        <taxon>Endopterygota</taxon>
        <taxon>Hymenoptera</taxon>
        <taxon>Apocrita</taxon>
        <taxon>Proctotrupomorpha</taxon>
        <taxon>Chalcidoidea</taxon>
        <taxon>Aphelinidae</taxon>
        <taxon>Aphelininae</taxon>
        <taxon>Eretmocerus</taxon>
    </lineage>
</organism>
<gene>
    <name evidence="1" type="ORF">QAD02_021941</name>
</gene>
<accession>A0ACC2PRY0</accession>
<name>A0ACC2PRY0_9HYME</name>
<keyword evidence="2" id="KW-1185">Reference proteome</keyword>